<keyword evidence="4 6" id="KW-1133">Transmembrane helix</keyword>
<dbReference type="PANTHER" id="PTHR33931:SF2">
    <property type="entry name" value="HOLIN-LIKE PROTEIN CIDA"/>
    <property type="match status" value="1"/>
</dbReference>
<keyword evidence="5 6" id="KW-0472">Membrane</keyword>
<keyword evidence="2" id="KW-1003">Cell membrane</keyword>
<evidence type="ECO:0000256" key="2">
    <source>
        <dbReference type="ARBA" id="ARBA00022475"/>
    </source>
</evidence>
<dbReference type="Proteomes" id="UP000701680">
    <property type="component" value="Unassembled WGS sequence"/>
</dbReference>
<proteinExistence type="predicted"/>
<feature type="transmembrane region" description="Helical" evidence="6">
    <location>
        <begin position="89"/>
        <end position="112"/>
    </location>
</feature>
<evidence type="ECO:0000256" key="6">
    <source>
        <dbReference type="SAM" id="Phobius"/>
    </source>
</evidence>
<keyword evidence="3 6" id="KW-0812">Transmembrane</keyword>
<name>A0A850HMP2_9FIRM</name>
<comment type="subcellular location">
    <subcellularLocation>
        <location evidence="1">Cell membrane</location>
        <topology evidence="1">Multi-pass membrane protein</topology>
    </subcellularLocation>
</comment>
<sequence>MNMKILKQLTLILAICLAAEALVAFLPFAFPSSVAAILILAILLGAKLLKEQQIQETADFMLKNMALVFVPLAVGMVEDLELLKGQAAGFLIVVGISLILTFLGTYGTVRLVQKCMSRLMKKGGKKHE</sequence>
<dbReference type="EMBL" id="JAAIUO010000009">
    <property type="protein sequence ID" value="NSK15436.1"/>
    <property type="molecule type" value="Genomic_DNA"/>
</dbReference>
<evidence type="ECO:0000313" key="10">
    <source>
        <dbReference type="Proteomes" id="UP000701680"/>
    </source>
</evidence>
<organism evidence="8 9">
    <name type="scientific">Dorea phocaeensis</name>
    <dbReference type="NCBI Taxonomy" id="2040291"/>
    <lineage>
        <taxon>Bacteria</taxon>
        <taxon>Bacillati</taxon>
        <taxon>Bacillota</taxon>
        <taxon>Clostridia</taxon>
        <taxon>Lachnospirales</taxon>
        <taxon>Lachnospiraceae</taxon>
        <taxon>Dorea</taxon>
    </lineage>
</organism>
<accession>A0A850HMP2</accession>
<dbReference type="Proteomes" id="UP000528555">
    <property type="component" value="Unassembled WGS sequence"/>
</dbReference>
<evidence type="ECO:0000256" key="1">
    <source>
        <dbReference type="ARBA" id="ARBA00004651"/>
    </source>
</evidence>
<evidence type="ECO:0000256" key="4">
    <source>
        <dbReference type="ARBA" id="ARBA00022989"/>
    </source>
</evidence>
<evidence type="ECO:0000313" key="9">
    <source>
        <dbReference type="Proteomes" id="UP000528555"/>
    </source>
</evidence>
<feature type="transmembrane region" description="Helical" evidence="6">
    <location>
        <begin position="31"/>
        <end position="49"/>
    </location>
</feature>
<dbReference type="OrthoDB" id="3176438at2"/>
<reference evidence="8" key="2">
    <citation type="submission" date="2020-02" db="EMBL/GenBank/DDBJ databases">
        <authorList>
            <person name="Littmann E."/>
            <person name="Sorbara M."/>
        </authorList>
    </citation>
    <scope>NUCLEOTIDE SEQUENCE</scope>
    <source>
        <strain evidence="8">MSK.17.11</strain>
        <strain evidence="7">MSK.17.38</strain>
    </source>
</reference>
<evidence type="ECO:0000256" key="5">
    <source>
        <dbReference type="ARBA" id="ARBA00023136"/>
    </source>
</evidence>
<protein>
    <submittedName>
        <fullName evidence="8">CidA/LrgA family protein</fullName>
    </submittedName>
</protein>
<evidence type="ECO:0000256" key="3">
    <source>
        <dbReference type="ARBA" id="ARBA00022692"/>
    </source>
</evidence>
<dbReference type="Pfam" id="PF03788">
    <property type="entry name" value="LrgA"/>
    <property type="match status" value="1"/>
</dbReference>
<dbReference type="GO" id="GO:0005886">
    <property type="term" value="C:plasma membrane"/>
    <property type="evidence" value="ECO:0007669"/>
    <property type="project" value="UniProtKB-SubCell"/>
</dbReference>
<evidence type="ECO:0000313" key="7">
    <source>
        <dbReference type="EMBL" id="NSK15436.1"/>
    </source>
</evidence>
<comment type="caution">
    <text evidence="8">The sequence shown here is derived from an EMBL/GenBank/DDBJ whole genome shotgun (WGS) entry which is preliminary data.</text>
</comment>
<reference evidence="9 10" key="1">
    <citation type="journal article" date="2020" name="Cell Host Microbe">
        <title>Functional and Genomic Variation between Human-Derived Isolates of Lachnospiraceae Reveals Inter- and Intra-Species Diversity.</title>
        <authorList>
            <person name="Sorbara M.T."/>
            <person name="Littmann E.R."/>
            <person name="Fontana E."/>
            <person name="Moody T.U."/>
            <person name="Kohout C.E."/>
            <person name="Gjonbalaj M."/>
            <person name="Eaton V."/>
            <person name="Seok R."/>
            <person name="Leiner I.M."/>
            <person name="Pamer E.G."/>
        </authorList>
    </citation>
    <scope>NUCLEOTIDE SEQUENCE [LARGE SCALE GENOMIC DNA]</scope>
    <source>
        <strain evidence="8 9">MSK.17.11</strain>
        <strain evidence="7 10">MSK.17.38</strain>
    </source>
</reference>
<keyword evidence="9" id="KW-1185">Reference proteome</keyword>
<dbReference type="EMBL" id="JAAITX010000009">
    <property type="protein sequence ID" value="NVH59161.1"/>
    <property type="molecule type" value="Genomic_DNA"/>
</dbReference>
<evidence type="ECO:0000313" key="8">
    <source>
        <dbReference type="EMBL" id="NVH59161.1"/>
    </source>
</evidence>
<dbReference type="InterPro" id="IPR005538">
    <property type="entry name" value="LrgA/CidA"/>
</dbReference>
<dbReference type="AlphaFoldDB" id="A0A850HMP2"/>
<gene>
    <name evidence="8" type="ORF">G5A66_11065</name>
    <name evidence="7" type="ORF">G5A75_11335</name>
</gene>
<dbReference type="PANTHER" id="PTHR33931">
    <property type="entry name" value="HOLIN-LIKE PROTEIN CIDA-RELATED"/>
    <property type="match status" value="1"/>
</dbReference>